<feature type="domain" description="Acyl-CoA oxidase/dehydrogenase middle" evidence="8">
    <location>
        <begin position="134"/>
        <end position="226"/>
    </location>
</feature>
<name>A0ABU7LEW3_9NOCA</name>
<dbReference type="InterPro" id="IPR037069">
    <property type="entry name" value="AcylCoA_DH/ox_N_sf"/>
</dbReference>
<dbReference type="InterPro" id="IPR052161">
    <property type="entry name" value="Mycobact_Acyl-CoA_DH"/>
</dbReference>
<comment type="cofactor">
    <cofactor evidence="1 6">
        <name>FAD</name>
        <dbReference type="ChEBI" id="CHEBI:57692"/>
    </cofactor>
</comment>
<evidence type="ECO:0000256" key="6">
    <source>
        <dbReference type="RuleBase" id="RU362125"/>
    </source>
</evidence>
<dbReference type="Gene3D" id="1.10.540.10">
    <property type="entry name" value="Acyl-CoA dehydrogenase/oxidase, N-terminal domain"/>
    <property type="match status" value="1"/>
</dbReference>
<dbReference type="InterPro" id="IPR009100">
    <property type="entry name" value="AcylCoA_DH/oxidase_NM_dom_sf"/>
</dbReference>
<dbReference type="SUPFAM" id="SSF47203">
    <property type="entry name" value="Acyl-CoA dehydrogenase C-terminal domain-like"/>
    <property type="match status" value="1"/>
</dbReference>
<evidence type="ECO:0000256" key="1">
    <source>
        <dbReference type="ARBA" id="ARBA00001974"/>
    </source>
</evidence>
<keyword evidence="10" id="KW-1185">Reference proteome</keyword>
<gene>
    <name evidence="9" type="ORF">Q7514_21480</name>
</gene>
<comment type="similarity">
    <text evidence="2 6">Belongs to the acyl-CoA dehydrogenase family.</text>
</comment>
<feature type="domain" description="Acyl-CoA dehydrogenase/oxidase C-terminal" evidence="7">
    <location>
        <begin position="238"/>
        <end position="384"/>
    </location>
</feature>
<dbReference type="PANTHER" id="PTHR43292">
    <property type="entry name" value="ACYL-COA DEHYDROGENASE"/>
    <property type="match status" value="1"/>
</dbReference>
<dbReference type="InterPro" id="IPR009075">
    <property type="entry name" value="AcylCo_DH/oxidase_C"/>
</dbReference>
<dbReference type="InterPro" id="IPR036250">
    <property type="entry name" value="AcylCo_DH-like_C"/>
</dbReference>
<keyword evidence="4 6" id="KW-0274">FAD</keyword>
<evidence type="ECO:0000313" key="10">
    <source>
        <dbReference type="Proteomes" id="UP001336020"/>
    </source>
</evidence>
<dbReference type="PANTHER" id="PTHR43292:SF3">
    <property type="entry name" value="ACYL-COA DEHYDROGENASE FADE29"/>
    <property type="match status" value="1"/>
</dbReference>
<dbReference type="Gene3D" id="1.20.140.10">
    <property type="entry name" value="Butyryl-CoA Dehydrogenase, subunit A, domain 3"/>
    <property type="match status" value="1"/>
</dbReference>
<evidence type="ECO:0000313" key="9">
    <source>
        <dbReference type="EMBL" id="MEE2060095.1"/>
    </source>
</evidence>
<dbReference type="EMBL" id="JAUTXY010000011">
    <property type="protein sequence ID" value="MEE2060095.1"/>
    <property type="molecule type" value="Genomic_DNA"/>
</dbReference>
<evidence type="ECO:0000256" key="3">
    <source>
        <dbReference type="ARBA" id="ARBA00022630"/>
    </source>
</evidence>
<evidence type="ECO:0000259" key="8">
    <source>
        <dbReference type="Pfam" id="PF02770"/>
    </source>
</evidence>
<dbReference type="InterPro" id="IPR046373">
    <property type="entry name" value="Acyl-CoA_Oxase/DH_mid-dom_sf"/>
</dbReference>
<keyword evidence="3 6" id="KW-0285">Flavoprotein</keyword>
<accession>A0ABU7LEW3</accession>
<comment type="caution">
    <text evidence="9">The sequence shown here is derived from an EMBL/GenBank/DDBJ whole genome shotgun (WGS) entry which is preliminary data.</text>
</comment>
<organism evidence="9 10">
    <name type="scientific">Rhodococcus artemisiae</name>
    <dbReference type="NCBI Taxonomy" id="714159"/>
    <lineage>
        <taxon>Bacteria</taxon>
        <taxon>Bacillati</taxon>
        <taxon>Actinomycetota</taxon>
        <taxon>Actinomycetes</taxon>
        <taxon>Mycobacteriales</taxon>
        <taxon>Nocardiaceae</taxon>
        <taxon>Rhodococcus</taxon>
    </lineage>
</organism>
<sequence length="394" mass="43109">MHDPQHRERETMTLVPTIGSSFADSLDAAAQELAVLRRPARNLDEQLASSATMMRWLHHGGWTRLGWPEEVGGSGGSPTLRGQVYDDLAGRGYAIPDHMFVLEVVGPAVVRHAPALAAEVLPAALRGDELWSQGFSEPEAGSDLASLRTRAVETDDGFTITGQKIWTSYGARADKIVLLARTGTSESRHRGLTMLLVDLDQPGIERRPIALASGREELSEIFFTDVHVGRDRLIGAVNGGWAVAMDLLQYERGMYAWMRMASTTERLREILDEASPEVDGPIAHEAVGRAYLALAALRARTAITLRRLAVGEVVGPETSIDKVLLATAEQTVLDTARELVGTDFILGDGLRDTHWREEWWYSRAASIYGGAAEVQRTIIADRLLGLPKETISGR</sequence>
<evidence type="ECO:0000256" key="4">
    <source>
        <dbReference type="ARBA" id="ARBA00022827"/>
    </source>
</evidence>
<protein>
    <submittedName>
        <fullName evidence="9">Acyl-CoA dehydrogenase family protein</fullName>
    </submittedName>
</protein>
<keyword evidence="5 6" id="KW-0560">Oxidoreductase</keyword>
<dbReference type="InterPro" id="IPR006091">
    <property type="entry name" value="Acyl-CoA_Oxase/DH_mid-dom"/>
</dbReference>
<dbReference type="Pfam" id="PF02770">
    <property type="entry name" value="Acyl-CoA_dh_M"/>
    <property type="match status" value="1"/>
</dbReference>
<reference evidence="9 10" key="1">
    <citation type="submission" date="2023-07" db="EMBL/GenBank/DDBJ databases">
        <authorList>
            <person name="Girao M."/>
            <person name="Carvalho M.F."/>
        </authorList>
    </citation>
    <scope>NUCLEOTIDE SEQUENCE [LARGE SCALE GENOMIC DNA]</scope>
    <source>
        <strain evidence="9 10">YIM65754</strain>
    </source>
</reference>
<dbReference type="Gene3D" id="2.40.110.10">
    <property type="entry name" value="Butyryl-CoA Dehydrogenase, subunit A, domain 2"/>
    <property type="match status" value="1"/>
</dbReference>
<dbReference type="Proteomes" id="UP001336020">
    <property type="component" value="Unassembled WGS sequence"/>
</dbReference>
<dbReference type="SUPFAM" id="SSF56645">
    <property type="entry name" value="Acyl-CoA dehydrogenase NM domain-like"/>
    <property type="match status" value="1"/>
</dbReference>
<evidence type="ECO:0000259" key="7">
    <source>
        <dbReference type="Pfam" id="PF00441"/>
    </source>
</evidence>
<dbReference type="Pfam" id="PF00441">
    <property type="entry name" value="Acyl-CoA_dh_1"/>
    <property type="match status" value="1"/>
</dbReference>
<proteinExistence type="inferred from homology"/>
<evidence type="ECO:0000256" key="2">
    <source>
        <dbReference type="ARBA" id="ARBA00009347"/>
    </source>
</evidence>
<evidence type="ECO:0000256" key="5">
    <source>
        <dbReference type="ARBA" id="ARBA00023002"/>
    </source>
</evidence>